<dbReference type="EMBL" id="CAJVPY010004164">
    <property type="protein sequence ID" value="CAG8611821.1"/>
    <property type="molecule type" value="Genomic_DNA"/>
</dbReference>
<sequence length="94" mass="9744">VPGTLGDPVQIPSQHVIELVMSQEPPIGIQVGAQTVEVGVQVTVVVCSHLSQLLGTCVLSGQALKVGVSVEQVIVDVIVSELISVIVHVLRDCG</sequence>
<evidence type="ECO:0000313" key="1">
    <source>
        <dbReference type="EMBL" id="CAG8611821.1"/>
    </source>
</evidence>
<reference evidence="1" key="1">
    <citation type="submission" date="2021-06" db="EMBL/GenBank/DDBJ databases">
        <authorList>
            <person name="Kallberg Y."/>
            <person name="Tangrot J."/>
            <person name="Rosling A."/>
        </authorList>
    </citation>
    <scope>NUCLEOTIDE SEQUENCE</scope>
    <source>
        <strain evidence="1">MA453B</strain>
    </source>
</reference>
<keyword evidence="2" id="KW-1185">Reference proteome</keyword>
<organism evidence="1 2">
    <name type="scientific">Dentiscutata erythropus</name>
    <dbReference type="NCBI Taxonomy" id="1348616"/>
    <lineage>
        <taxon>Eukaryota</taxon>
        <taxon>Fungi</taxon>
        <taxon>Fungi incertae sedis</taxon>
        <taxon>Mucoromycota</taxon>
        <taxon>Glomeromycotina</taxon>
        <taxon>Glomeromycetes</taxon>
        <taxon>Diversisporales</taxon>
        <taxon>Gigasporaceae</taxon>
        <taxon>Dentiscutata</taxon>
    </lineage>
</organism>
<comment type="caution">
    <text evidence="1">The sequence shown here is derived from an EMBL/GenBank/DDBJ whole genome shotgun (WGS) entry which is preliminary data.</text>
</comment>
<gene>
    <name evidence="1" type="ORF">DERYTH_LOCUS8178</name>
</gene>
<dbReference type="Proteomes" id="UP000789405">
    <property type="component" value="Unassembled WGS sequence"/>
</dbReference>
<accession>A0A9N9CQ38</accession>
<feature type="non-terminal residue" evidence="1">
    <location>
        <position position="1"/>
    </location>
</feature>
<name>A0A9N9CQ38_9GLOM</name>
<protein>
    <submittedName>
        <fullName evidence="1">3155_t:CDS:1</fullName>
    </submittedName>
</protein>
<proteinExistence type="predicted"/>
<dbReference type="AlphaFoldDB" id="A0A9N9CQ38"/>
<evidence type="ECO:0000313" key="2">
    <source>
        <dbReference type="Proteomes" id="UP000789405"/>
    </source>
</evidence>